<keyword evidence="2" id="KW-1185">Reference proteome</keyword>
<evidence type="ECO:0000313" key="1">
    <source>
        <dbReference type="EMBL" id="AUG54294.1"/>
    </source>
</evidence>
<gene>
    <name evidence="1" type="ORF">CSC3H3_17390</name>
</gene>
<accession>A0ABN5FRK5</accession>
<proteinExistence type="predicted"/>
<sequence>MKMSKSEFGKMLEKKLNETHDLVILSRWAFEIFMDHQRDSEADDDMQELLLELSSMEDGEEFEFSVEELVALSKNLQNS</sequence>
<reference evidence="1 2" key="1">
    <citation type="submission" date="2017-10" db="EMBL/GenBank/DDBJ databases">
        <title>Biodiversity and function of Thalassospira species in the particle-attached aromatic-hydrocarbon-degrading consortia from the surface seawater of the China South Sea.</title>
        <authorList>
            <person name="Dong C."/>
            <person name="Liu R."/>
            <person name="Shao Z."/>
        </authorList>
    </citation>
    <scope>NUCLEOTIDE SEQUENCE [LARGE SCALE GENOMIC DNA]</scope>
    <source>
        <strain evidence="1 2">CSC3H3</strain>
    </source>
</reference>
<protein>
    <recommendedName>
        <fullName evidence="3">Phage protein</fullName>
    </recommendedName>
</protein>
<evidence type="ECO:0008006" key="3">
    <source>
        <dbReference type="Google" id="ProtNLM"/>
    </source>
</evidence>
<dbReference type="EMBL" id="CP024199">
    <property type="protein sequence ID" value="AUG54294.1"/>
    <property type="molecule type" value="Genomic_DNA"/>
</dbReference>
<organism evidence="1 2">
    <name type="scientific">Thalassospira marina</name>
    <dbReference type="NCBI Taxonomy" id="2048283"/>
    <lineage>
        <taxon>Bacteria</taxon>
        <taxon>Pseudomonadati</taxon>
        <taxon>Pseudomonadota</taxon>
        <taxon>Alphaproteobacteria</taxon>
        <taxon>Rhodospirillales</taxon>
        <taxon>Thalassospiraceae</taxon>
        <taxon>Thalassospira</taxon>
    </lineage>
</organism>
<dbReference type="RefSeq" id="WP_101285653.1">
    <property type="nucleotide sequence ID" value="NZ_CP024199.1"/>
</dbReference>
<name>A0ABN5FRK5_9PROT</name>
<evidence type="ECO:0000313" key="2">
    <source>
        <dbReference type="Proteomes" id="UP000233458"/>
    </source>
</evidence>
<dbReference type="Proteomes" id="UP000233458">
    <property type="component" value="Chromosome"/>
</dbReference>